<name>A0A5N6RUA8_9ROSI</name>
<reference evidence="1 2" key="1">
    <citation type="submission" date="2019-06" db="EMBL/GenBank/DDBJ databases">
        <title>A chromosomal-level reference genome of Carpinus fangiana (Coryloideae, Betulaceae).</title>
        <authorList>
            <person name="Yang X."/>
            <person name="Wang Z."/>
            <person name="Zhang L."/>
            <person name="Hao G."/>
            <person name="Liu J."/>
            <person name="Yang Y."/>
        </authorList>
    </citation>
    <scope>NUCLEOTIDE SEQUENCE [LARGE SCALE GENOMIC DNA]</scope>
    <source>
        <strain evidence="1">Cfa_2016G</strain>
        <tissue evidence="1">Leaf</tissue>
    </source>
</reference>
<keyword evidence="2" id="KW-1185">Reference proteome</keyword>
<protein>
    <submittedName>
        <fullName evidence="1">Uncharacterized protein</fullName>
    </submittedName>
</protein>
<organism evidence="1 2">
    <name type="scientific">Carpinus fangiana</name>
    <dbReference type="NCBI Taxonomy" id="176857"/>
    <lineage>
        <taxon>Eukaryota</taxon>
        <taxon>Viridiplantae</taxon>
        <taxon>Streptophyta</taxon>
        <taxon>Embryophyta</taxon>
        <taxon>Tracheophyta</taxon>
        <taxon>Spermatophyta</taxon>
        <taxon>Magnoliopsida</taxon>
        <taxon>eudicotyledons</taxon>
        <taxon>Gunneridae</taxon>
        <taxon>Pentapetalae</taxon>
        <taxon>rosids</taxon>
        <taxon>fabids</taxon>
        <taxon>Fagales</taxon>
        <taxon>Betulaceae</taxon>
        <taxon>Carpinus</taxon>
    </lineage>
</organism>
<evidence type="ECO:0000313" key="1">
    <source>
        <dbReference type="EMBL" id="KAE8125945.1"/>
    </source>
</evidence>
<accession>A0A5N6RUA8</accession>
<dbReference type="EMBL" id="CM017328">
    <property type="protein sequence ID" value="KAE8125945.1"/>
    <property type="molecule type" value="Genomic_DNA"/>
</dbReference>
<sequence>MSCITCCWRKYSSCRFGRTMRHIERTEHKKATKLSNLFPWRGQYKKSLDAFDLCPEINIPRKTTPLYLGICQMTPKLFPKVFSLSGFQGFGSKSPDSIYSQIRKRRDVKVDSIYSHIAVYPCPSDQLPHPHWANIGCPKQQLRSVVLALGGFLHLHSQFLCHLSKPQSSGSSASSTAVMFLA</sequence>
<proteinExistence type="predicted"/>
<dbReference type="AlphaFoldDB" id="A0A5N6RUA8"/>
<evidence type="ECO:0000313" key="2">
    <source>
        <dbReference type="Proteomes" id="UP000327013"/>
    </source>
</evidence>
<dbReference type="Proteomes" id="UP000327013">
    <property type="component" value="Chromosome 8"/>
</dbReference>
<gene>
    <name evidence="1" type="ORF">FH972_020705</name>
</gene>